<dbReference type="SUPFAM" id="SSF52440">
    <property type="entry name" value="PreATP-grasp domain"/>
    <property type="match status" value="1"/>
</dbReference>
<dbReference type="Gene3D" id="3.30.470.20">
    <property type="entry name" value="ATP-grasp fold, B domain"/>
    <property type="match status" value="1"/>
</dbReference>
<dbReference type="InterPro" id="IPR011761">
    <property type="entry name" value="ATP-grasp"/>
</dbReference>
<evidence type="ECO:0000256" key="7">
    <source>
        <dbReference type="PROSITE-ProRule" id="PRU00409"/>
    </source>
</evidence>
<dbReference type="NCBIfam" id="NF006406">
    <property type="entry name" value="PRK08654.1"/>
    <property type="match status" value="1"/>
</dbReference>
<dbReference type="EMBL" id="CP159307">
    <property type="protein sequence ID" value="XCH34036.1"/>
    <property type="molecule type" value="Genomic_DNA"/>
</dbReference>
<keyword evidence="2" id="KW-0436">Ligase</keyword>
<dbReference type="PANTHER" id="PTHR18866:SF33">
    <property type="entry name" value="METHYLCROTONOYL-COA CARBOXYLASE SUBUNIT ALPHA, MITOCHONDRIAL-RELATED"/>
    <property type="match status" value="1"/>
</dbReference>
<dbReference type="GO" id="GO:0046872">
    <property type="term" value="F:metal ion binding"/>
    <property type="evidence" value="ECO:0007669"/>
    <property type="project" value="InterPro"/>
</dbReference>
<name>A0AAU8GC72_9CHLR</name>
<dbReference type="Pfam" id="PF00289">
    <property type="entry name" value="Biotin_carb_N"/>
    <property type="match status" value="1"/>
</dbReference>
<evidence type="ECO:0000256" key="5">
    <source>
        <dbReference type="ARBA" id="ARBA00022842"/>
    </source>
</evidence>
<dbReference type="InterPro" id="IPR016185">
    <property type="entry name" value="PreATP-grasp_dom_sf"/>
</dbReference>
<dbReference type="GO" id="GO:0004075">
    <property type="term" value="F:biotin carboxylase activity"/>
    <property type="evidence" value="ECO:0007669"/>
    <property type="project" value="UniProtKB-EC"/>
</dbReference>
<dbReference type="InterPro" id="IPR005479">
    <property type="entry name" value="CPAse_ATP-bd"/>
</dbReference>
<dbReference type="InterPro" id="IPR005481">
    <property type="entry name" value="BC-like_N"/>
</dbReference>
<feature type="domain" description="Biotin carboxylation" evidence="9">
    <location>
        <begin position="1"/>
        <end position="445"/>
    </location>
</feature>
<dbReference type="AlphaFoldDB" id="A0AAU8GC72"/>
<evidence type="ECO:0000256" key="1">
    <source>
        <dbReference type="ARBA" id="ARBA00013263"/>
    </source>
</evidence>
<keyword evidence="6" id="KW-0092">Biotin</keyword>
<evidence type="ECO:0000313" key="10">
    <source>
        <dbReference type="EMBL" id="XCH34036.1"/>
    </source>
</evidence>
<dbReference type="PROSITE" id="PS00866">
    <property type="entry name" value="CPSASE_1"/>
    <property type="match status" value="1"/>
</dbReference>
<protein>
    <recommendedName>
        <fullName evidence="1">biotin carboxylase</fullName>
        <ecNumber evidence="1">6.3.4.14</ecNumber>
    </recommendedName>
</protein>
<evidence type="ECO:0000256" key="2">
    <source>
        <dbReference type="ARBA" id="ARBA00022598"/>
    </source>
</evidence>
<dbReference type="GO" id="GO:0005524">
    <property type="term" value="F:ATP binding"/>
    <property type="evidence" value="ECO:0007669"/>
    <property type="project" value="UniProtKB-UniRule"/>
</dbReference>
<evidence type="ECO:0000256" key="6">
    <source>
        <dbReference type="ARBA" id="ARBA00023267"/>
    </source>
</evidence>
<evidence type="ECO:0000256" key="3">
    <source>
        <dbReference type="ARBA" id="ARBA00022741"/>
    </source>
</evidence>
<dbReference type="Pfam" id="PF02785">
    <property type="entry name" value="Biotin_carb_C"/>
    <property type="match status" value="1"/>
</dbReference>
<evidence type="ECO:0000256" key="4">
    <source>
        <dbReference type="ARBA" id="ARBA00022840"/>
    </source>
</evidence>
<feature type="domain" description="ATP-grasp" evidence="8">
    <location>
        <begin position="120"/>
        <end position="316"/>
    </location>
</feature>
<dbReference type="SUPFAM" id="SSF56059">
    <property type="entry name" value="Glutathione synthetase ATP-binding domain-like"/>
    <property type="match status" value="1"/>
</dbReference>
<dbReference type="InterPro" id="IPR050856">
    <property type="entry name" value="Biotin_carboxylase_complex"/>
</dbReference>
<accession>A0AAU8GC72</accession>
<reference evidence="10" key="1">
    <citation type="submission" date="2024-06" db="EMBL/GenBank/DDBJ databases">
        <title>A Novel Isolate, Dehalogenimonas sp. Strain 4OHTPN, Dechlorinates Aromatic 4 Hydroxy chlorothalonil by a Novel Reductive Dehalogenase.</title>
        <authorList>
            <person name="Liu G."/>
        </authorList>
    </citation>
    <scope>NUCLEOTIDE SEQUENCE</scope>
    <source>
        <strain evidence="10">4OHTPN</strain>
    </source>
</reference>
<dbReference type="NCBIfam" id="TIGR00514">
    <property type="entry name" value="accC"/>
    <property type="match status" value="1"/>
</dbReference>
<dbReference type="NCBIfam" id="NF006367">
    <property type="entry name" value="PRK08591.1"/>
    <property type="match status" value="1"/>
</dbReference>
<dbReference type="PROSITE" id="PS00867">
    <property type="entry name" value="CPSASE_2"/>
    <property type="match status" value="1"/>
</dbReference>
<dbReference type="SMART" id="SM00878">
    <property type="entry name" value="Biotin_carb_C"/>
    <property type="match status" value="1"/>
</dbReference>
<dbReference type="InterPro" id="IPR011054">
    <property type="entry name" value="Rudment_hybrid_motif"/>
</dbReference>
<dbReference type="PROSITE" id="PS50979">
    <property type="entry name" value="BC"/>
    <property type="match status" value="1"/>
</dbReference>
<keyword evidence="5" id="KW-0460">Magnesium</keyword>
<dbReference type="InterPro" id="IPR011764">
    <property type="entry name" value="Biotin_carboxylation_dom"/>
</dbReference>
<organism evidence="10">
    <name type="scientific">Dehalogenimonas sp. 4OHTPN</name>
    <dbReference type="NCBI Taxonomy" id="3166643"/>
    <lineage>
        <taxon>Bacteria</taxon>
        <taxon>Bacillati</taxon>
        <taxon>Chloroflexota</taxon>
        <taxon>Dehalococcoidia</taxon>
        <taxon>Dehalococcoidales</taxon>
        <taxon>Dehalococcoidaceae</taxon>
        <taxon>Dehalogenimonas</taxon>
    </lineage>
</organism>
<proteinExistence type="predicted"/>
<evidence type="ECO:0000259" key="8">
    <source>
        <dbReference type="PROSITE" id="PS50975"/>
    </source>
</evidence>
<keyword evidence="4 7" id="KW-0067">ATP-binding</keyword>
<dbReference type="RefSeq" id="WP_353715222.1">
    <property type="nucleotide sequence ID" value="NZ_CP159307.1"/>
</dbReference>
<dbReference type="InterPro" id="IPR005482">
    <property type="entry name" value="Biotin_COase_C"/>
</dbReference>
<dbReference type="PANTHER" id="PTHR18866">
    <property type="entry name" value="CARBOXYLASE:PYRUVATE/ACETYL-COA/PROPIONYL-COA CARBOXYLASE"/>
    <property type="match status" value="1"/>
</dbReference>
<dbReference type="PROSITE" id="PS50975">
    <property type="entry name" value="ATP_GRASP"/>
    <property type="match status" value="1"/>
</dbReference>
<dbReference type="FunFam" id="3.40.50.20:FF:000010">
    <property type="entry name" value="Propionyl-CoA carboxylase subunit alpha"/>
    <property type="match status" value="1"/>
</dbReference>
<sequence length="472" mass="51789">MISKVLVANRGEIAVRVMRACRELGINTVAVYSEADKDAFHAKYADEAYLLGPAPATLSYLNMDKIIEIAKASKAEAIHPGYGFLSENAAFARACEQAKIIFIGPPARVLEVTGNKIAAREEAVKAGVPVVPGTGECPADFCQLQDDLGEIGYPMIVKPAGGGGGIGMVIARSDSDLQRALTLSPQMAKKSFGIASVYIEKYIEHPRHIEFQILADSQGNVIHLGERECSIQRFHSKVIEESPSPALTPELRAEMGGAAVRLARAIKYVGAGTVEFIFSEGRYYFLEVNARIQVEHPVTEMVTGVDLVKEQINVAAGLSLSIRQEDVKTRGWAIECRINAEDPIRNFMPSPGTITGYRSPGGIGIRVDSGIYTGYTIPDCYHPMISKLVAWGKDRNDAIMRMRRALYEYVILGVSTNLVLHKAIMENPRFVSGDLDTDFITREVGLLADMQRIKERDKAITERLSTIFVRPK</sequence>
<keyword evidence="3 7" id="KW-0547">Nucleotide-binding</keyword>
<dbReference type="SUPFAM" id="SSF51246">
    <property type="entry name" value="Rudiment single hybrid motif"/>
    <property type="match status" value="1"/>
</dbReference>
<dbReference type="Pfam" id="PF02786">
    <property type="entry name" value="CPSase_L_D2"/>
    <property type="match status" value="1"/>
</dbReference>
<evidence type="ECO:0000259" key="9">
    <source>
        <dbReference type="PROSITE" id="PS50979"/>
    </source>
</evidence>
<gene>
    <name evidence="10" type="ORF">ABV300_03920</name>
</gene>
<dbReference type="InterPro" id="IPR004549">
    <property type="entry name" value="Acetyl_CoA_COase_biotin_COase"/>
</dbReference>
<dbReference type="EC" id="6.3.4.14" evidence="1"/>